<protein>
    <submittedName>
        <fullName evidence="1">Uncharacterized protein</fullName>
    </submittedName>
</protein>
<dbReference type="Proteomes" id="UP000076837">
    <property type="component" value="Unassembled WGS sequence"/>
</dbReference>
<accession>A0A163F246</accession>
<proteinExistence type="predicted"/>
<keyword evidence="2" id="KW-1185">Reference proteome</keyword>
<reference evidence="1 2" key="1">
    <citation type="journal article" date="2016" name="Sci. Rep.">
        <title>Draft genome sequencing and secretome analysis of fungal phytopathogen Ascochyta rabiei provides insight into the necrotrophic effector repertoire.</title>
        <authorList>
            <person name="Verma S."/>
            <person name="Gazara R.K."/>
            <person name="Nizam S."/>
            <person name="Parween S."/>
            <person name="Chattopadhyay D."/>
            <person name="Verma P.K."/>
        </authorList>
    </citation>
    <scope>NUCLEOTIDE SEQUENCE [LARGE SCALE GENOMIC DNA]</scope>
    <source>
        <strain evidence="1 2">ArDII</strain>
    </source>
</reference>
<name>A0A163F246_DIDRA</name>
<sequence length="177" mass="19635">MVSNTIKEAGSGCTTATEASRDFKRRKLDPPEVIVEVEPRFTSKAAENDPVSRERRTCESIWTPLASMELNGLNEHFSPPLEDEFAARGSTGTLPSIESDKDEHDELEYDFENNKFAEFEWLEQIDGIAKSAGKEVAYCNAKLIRRSKIACDFYAALEQPSQETSSLALACSTGTDT</sequence>
<evidence type="ECO:0000313" key="2">
    <source>
        <dbReference type="Proteomes" id="UP000076837"/>
    </source>
</evidence>
<organism evidence="1 2">
    <name type="scientific">Didymella rabiei</name>
    <name type="common">Chickpea ascochyta blight fungus</name>
    <name type="synonym">Mycosphaerella rabiei</name>
    <dbReference type="NCBI Taxonomy" id="5454"/>
    <lineage>
        <taxon>Eukaryota</taxon>
        <taxon>Fungi</taxon>
        <taxon>Dikarya</taxon>
        <taxon>Ascomycota</taxon>
        <taxon>Pezizomycotina</taxon>
        <taxon>Dothideomycetes</taxon>
        <taxon>Pleosporomycetidae</taxon>
        <taxon>Pleosporales</taxon>
        <taxon>Pleosporineae</taxon>
        <taxon>Didymellaceae</taxon>
        <taxon>Ascochyta</taxon>
    </lineage>
</organism>
<dbReference type="AlphaFoldDB" id="A0A163F246"/>
<gene>
    <name evidence="1" type="ORF">ST47_g4788</name>
</gene>
<dbReference type="EMBL" id="JYNV01000176">
    <property type="protein sequence ID" value="KZM24092.1"/>
    <property type="molecule type" value="Genomic_DNA"/>
</dbReference>
<comment type="caution">
    <text evidence="1">The sequence shown here is derived from an EMBL/GenBank/DDBJ whole genome shotgun (WGS) entry which is preliminary data.</text>
</comment>
<evidence type="ECO:0000313" key="1">
    <source>
        <dbReference type="EMBL" id="KZM24092.1"/>
    </source>
</evidence>